<dbReference type="InterPro" id="IPR000780">
    <property type="entry name" value="CheR_MeTrfase"/>
</dbReference>
<evidence type="ECO:0000259" key="1">
    <source>
        <dbReference type="PROSITE" id="PS50123"/>
    </source>
</evidence>
<dbReference type="RefSeq" id="WP_046488212.1">
    <property type="nucleotide sequence ID" value="NZ_LN827929.1"/>
</dbReference>
<dbReference type="Pfam" id="PF01739">
    <property type="entry name" value="CheR"/>
    <property type="match status" value="1"/>
</dbReference>
<dbReference type="KEGG" id="mbat:BN1208_0854"/>
<dbReference type="Gene3D" id="3.40.50.150">
    <property type="entry name" value="Vaccinia Virus protein VP39"/>
    <property type="match status" value="1"/>
</dbReference>
<reference evidence="3" key="1">
    <citation type="submission" date="2014-12" db="EMBL/GenBank/DDBJ databases">
        <authorList>
            <person name="Salcher M.M."/>
        </authorList>
    </citation>
    <scope>NUCLEOTIDE SEQUENCE [LARGE SCALE GENOMIC DNA]</scope>
    <source>
        <strain evidence="3">MMS-10A-171</strain>
    </source>
</reference>
<dbReference type="OrthoDB" id="9816309at2"/>
<dbReference type="PANTHER" id="PTHR24422:SF10">
    <property type="entry name" value="CHEMOTAXIS PROTEIN METHYLTRANSFERASE 2"/>
    <property type="match status" value="1"/>
</dbReference>
<evidence type="ECO:0000313" key="2">
    <source>
        <dbReference type="EMBL" id="CEZ19739.1"/>
    </source>
</evidence>
<proteinExistence type="predicted"/>
<sequence>MEIIEKTFTQPLKISYGAKRENLKNLKKEMIWIRVRSKLLRAWVYTTNLAIDGKKGNIVNETNEIEFGFQDKSKKIKWLKCSTDKIKDGFNSESEEKKLIHKIRKKIKRNSGINVNSDEMIKSKLHNITAKLKIKDTKTLIEKITSGSHPEIEKIAYDYFTTNDTLFYRDRKVFDEFLQKELKKFLEDNEEKKEIKIWSAACSDGREPYTLAMLLKEFFYNKGNWKIKIYATDYSEEMIQKAQAGVYSADEINDLPKYFRDKYLKKLKGNNFAIEKKIKNFVHFETYNLKSHVGEKLFSFDYIFLRNVLGYFDGKGRNNLLLELSKSLSNSRGGIILGASEDPQNIEYRCRSYCHLNIYHFH</sequence>
<name>A0A0D6EWB4_9PROT</name>
<dbReference type="InterPro" id="IPR022642">
    <property type="entry name" value="CheR_C"/>
</dbReference>
<keyword evidence="2" id="KW-0808">Transferase</keyword>
<dbReference type="SMART" id="SM00138">
    <property type="entry name" value="MeTrc"/>
    <property type="match status" value="1"/>
</dbReference>
<dbReference type="STRING" id="1581557.BN1208_0854"/>
<dbReference type="PROSITE" id="PS50123">
    <property type="entry name" value="CHER"/>
    <property type="match status" value="1"/>
</dbReference>
<dbReference type="SUPFAM" id="SSF53335">
    <property type="entry name" value="S-adenosyl-L-methionine-dependent methyltransferases"/>
    <property type="match status" value="1"/>
</dbReference>
<evidence type="ECO:0000313" key="3">
    <source>
        <dbReference type="Proteomes" id="UP000064007"/>
    </source>
</evidence>
<keyword evidence="2" id="KW-0489">Methyltransferase</keyword>
<protein>
    <recommendedName>
        <fullName evidence="1">CheR-type methyltransferase domain-containing protein</fullName>
    </recommendedName>
</protein>
<dbReference type="AlphaFoldDB" id="A0A0D6EWB4"/>
<dbReference type="HOGENOM" id="CLU_025854_0_0_4"/>
<feature type="domain" description="CheR-type methyltransferase" evidence="1">
    <location>
        <begin position="120"/>
        <end position="362"/>
    </location>
</feature>
<dbReference type="GO" id="GO:0008757">
    <property type="term" value="F:S-adenosylmethionine-dependent methyltransferase activity"/>
    <property type="evidence" value="ECO:0007669"/>
    <property type="project" value="InterPro"/>
</dbReference>
<dbReference type="GO" id="GO:0032259">
    <property type="term" value="P:methylation"/>
    <property type="evidence" value="ECO:0007669"/>
    <property type="project" value="UniProtKB-KW"/>
</dbReference>
<organism evidence="2 3">
    <name type="scientific">Candidatus Methylopumilus planktonicus</name>
    <dbReference type="NCBI Taxonomy" id="1581557"/>
    <lineage>
        <taxon>Bacteria</taxon>
        <taxon>Pseudomonadati</taxon>
        <taxon>Pseudomonadota</taxon>
        <taxon>Betaproteobacteria</taxon>
        <taxon>Nitrosomonadales</taxon>
        <taxon>Methylophilaceae</taxon>
        <taxon>Candidatus Methylopumilus</taxon>
    </lineage>
</organism>
<gene>
    <name evidence="2" type="ORF">BN1208_0854</name>
</gene>
<dbReference type="InterPro" id="IPR050903">
    <property type="entry name" value="Bact_Chemotaxis_MeTrfase"/>
</dbReference>
<dbReference type="PANTHER" id="PTHR24422">
    <property type="entry name" value="CHEMOTAXIS PROTEIN METHYLTRANSFERASE"/>
    <property type="match status" value="1"/>
</dbReference>
<dbReference type="EMBL" id="LN827929">
    <property type="protein sequence ID" value="CEZ19739.1"/>
    <property type="molecule type" value="Genomic_DNA"/>
</dbReference>
<keyword evidence="3" id="KW-1185">Reference proteome</keyword>
<dbReference type="InterPro" id="IPR029063">
    <property type="entry name" value="SAM-dependent_MTases_sf"/>
</dbReference>
<dbReference type="Proteomes" id="UP000064007">
    <property type="component" value="Chromosome 1"/>
</dbReference>
<accession>A0A0D6EWB4</accession>